<evidence type="ECO:0000256" key="12">
    <source>
        <dbReference type="SAM" id="Phobius"/>
    </source>
</evidence>
<keyword evidence="11" id="KW-0325">Glycoprotein</keyword>
<dbReference type="Pfam" id="PF00092">
    <property type="entry name" value="VWA"/>
    <property type="match status" value="1"/>
</dbReference>
<dbReference type="Gene3D" id="3.40.50.410">
    <property type="entry name" value="von Willebrand factor, type A domain"/>
    <property type="match status" value="1"/>
</dbReference>
<dbReference type="GO" id="GO:0098609">
    <property type="term" value="P:cell-cell adhesion"/>
    <property type="evidence" value="ECO:0007669"/>
    <property type="project" value="TreeGrafter"/>
</dbReference>
<dbReference type="Pfam" id="PF20805">
    <property type="entry name" value="Integrin_A_Ig_2"/>
    <property type="match status" value="1"/>
</dbReference>
<evidence type="ECO:0000256" key="6">
    <source>
        <dbReference type="ARBA" id="ARBA00022989"/>
    </source>
</evidence>
<dbReference type="SUPFAM" id="SSF69179">
    <property type="entry name" value="Integrin domains"/>
    <property type="match status" value="2"/>
</dbReference>
<organism evidence="14 15">
    <name type="scientific">Cyprinodon variegatus</name>
    <name type="common">Sheepshead minnow</name>
    <dbReference type="NCBI Taxonomy" id="28743"/>
    <lineage>
        <taxon>Eukaryota</taxon>
        <taxon>Metazoa</taxon>
        <taxon>Chordata</taxon>
        <taxon>Craniata</taxon>
        <taxon>Vertebrata</taxon>
        <taxon>Euteleostomi</taxon>
        <taxon>Actinopterygii</taxon>
        <taxon>Neopterygii</taxon>
        <taxon>Teleostei</taxon>
        <taxon>Neoteleostei</taxon>
        <taxon>Acanthomorphata</taxon>
        <taxon>Ovalentaria</taxon>
        <taxon>Atherinomorphae</taxon>
        <taxon>Cyprinodontiformes</taxon>
        <taxon>Cyprinodontidae</taxon>
        <taxon>Cyprinodon</taxon>
    </lineage>
</organism>
<evidence type="ECO:0000313" key="15">
    <source>
        <dbReference type="Proteomes" id="UP000265020"/>
    </source>
</evidence>
<dbReference type="Gene3D" id="2.60.40.1530">
    <property type="entry name" value="ntegrin, alpha v. Chain A, domain 4"/>
    <property type="match status" value="1"/>
</dbReference>
<keyword evidence="9" id="KW-1015">Disulfide bond</keyword>
<keyword evidence="3 12" id="KW-0812">Transmembrane</keyword>
<dbReference type="GeneTree" id="ENSGT00940000154838"/>
<dbReference type="GO" id="GO:0005178">
    <property type="term" value="F:integrin binding"/>
    <property type="evidence" value="ECO:0007669"/>
    <property type="project" value="TreeGrafter"/>
</dbReference>
<evidence type="ECO:0000256" key="7">
    <source>
        <dbReference type="ARBA" id="ARBA00023037"/>
    </source>
</evidence>
<keyword evidence="5" id="KW-0130">Cell adhesion</keyword>
<dbReference type="SMART" id="SM00327">
    <property type="entry name" value="VWA"/>
    <property type="match status" value="1"/>
</dbReference>
<dbReference type="InterPro" id="IPR048633">
    <property type="entry name" value="ITGAX-like_Ig_3"/>
</dbReference>
<evidence type="ECO:0000256" key="2">
    <source>
        <dbReference type="ARBA" id="ARBA00008054"/>
    </source>
</evidence>
<proteinExistence type="inferred from homology"/>
<evidence type="ECO:0000313" key="14">
    <source>
        <dbReference type="Ensembl" id="ENSCVAP00000022639.1"/>
    </source>
</evidence>
<evidence type="ECO:0000256" key="1">
    <source>
        <dbReference type="ARBA" id="ARBA00004479"/>
    </source>
</evidence>
<dbReference type="Gene3D" id="1.20.5.930">
    <property type="entry name" value="Bicelle-embedded integrin alpha(iib) transmembrane segment"/>
    <property type="match status" value="1"/>
</dbReference>
<keyword evidence="10" id="KW-0675">Receptor</keyword>
<dbReference type="PANTHER" id="PTHR23220:SF118">
    <property type="entry name" value="INTEGRIN ALPHA-X"/>
    <property type="match status" value="1"/>
</dbReference>
<dbReference type="PANTHER" id="PTHR23220">
    <property type="entry name" value="INTEGRIN ALPHA"/>
    <property type="match status" value="1"/>
</dbReference>
<evidence type="ECO:0000256" key="3">
    <source>
        <dbReference type="ARBA" id="ARBA00022692"/>
    </source>
</evidence>
<evidence type="ECO:0000256" key="5">
    <source>
        <dbReference type="ARBA" id="ARBA00022889"/>
    </source>
</evidence>
<reference evidence="14" key="1">
    <citation type="submission" date="2025-08" db="UniProtKB">
        <authorList>
            <consortium name="Ensembl"/>
        </authorList>
    </citation>
    <scope>IDENTIFICATION</scope>
</reference>
<dbReference type="GO" id="GO:0009897">
    <property type="term" value="C:external side of plasma membrane"/>
    <property type="evidence" value="ECO:0007669"/>
    <property type="project" value="TreeGrafter"/>
</dbReference>
<dbReference type="OMA" id="ENTARIC"/>
<evidence type="ECO:0000256" key="10">
    <source>
        <dbReference type="ARBA" id="ARBA00023170"/>
    </source>
</evidence>
<dbReference type="GO" id="GO:0007229">
    <property type="term" value="P:integrin-mediated signaling pathway"/>
    <property type="evidence" value="ECO:0007669"/>
    <property type="project" value="UniProtKB-KW"/>
</dbReference>
<keyword evidence="15" id="KW-1185">Reference proteome</keyword>
<evidence type="ECO:0000259" key="13">
    <source>
        <dbReference type="PROSITE" id="PS50234"/>
    </source>
</evidence>
<comment type="subcellular location">
    <subcellularLocation>
        <location evidence="1">Membrane</location>
        <topology evidence="1">Single-pass type I membrane protein</topology>
    </subcellularLocation>
</comment>
<dbReference type="Gene3D" id="2.60.40.1510">
    <property type="entry name" value="ntegrin, alpha v. Chain A, domain 3"/>
    <property type="match status" value="1"/>
</dbReference>
<dbReference type="Gene3D" id="2.130.10.130">
    <property type="entry name" value="Integrin alpha, N-terminal"/>
    <property type="match status" value="1"/>
</dbReference>
<dbReference type="STRING" id="28743.ENSCVAP00000022639"/>
<keyword evidence="4" id="KW-0677">Repeat</keyword>
<dbReference type="AlphaFoldDB" id="A0A3Q2DUR7"/>
<dbReference type="Pfam" id="PF21520">
    <property type="entry name" value="ITGAX-like_Ig_3"/>
    <property type="match status" value="1"/>
</dbReference>
<evidence type="ECO:0000256" key="8">
    <source>
        <dbReference type="ARBA" id="ARBA00023136"/>
    </source>
</evidence>
<dbReference type="Gene3D" id="2.60.40.1460">
    <property type="entry name" value="Integrin domains. Chain A, domain 2"/>
    <property type="match status" value="1"/>
</dbReference>
<dbReference type="InterPro" id="IPR013649">
    <property type="entry name" value="Integrin_alpha_Ig-like_1"/>
</dbReference>
<name>A0A3Q2DUR7_CYPVA</name>
<accession>A0A3Q2DUR7</accession>
<comment type="similarity">
    <text evidence="2">Belongs to the integrin alpha chain family.</text>
</comment>
<dbReference type="InterPro" id="IPR028994">
    <property type="entry name" value="Integrin_alpha_N"/>
</dbReference>
<keyword evidence="8 12" id="KW-0472">Membrane</keyword>
<dbReference type="PRINTS" id="PR01185">
    <property type="entry name" value="INTEGRINA"/>
</dbReference>
<dbReference type="GO" id="GO:0008305">
    <property type="term" value="C:integrin complex"/>
    <property type="evidence" value="ECO:0007669"/>
    <property type="project" value="InterPro"/>
</dbReference>
<dbReference type="Pfam" id="PF08441">
    <property type="entry name" value="Integrin_A_Ig_1"/>
    <property type="match status" value="1"/>
</dbReference>
<dbReference type="GO" id="GO:0007160">
    <property type="term" value="P:cell-matrix adhesion"/>
    <property type="evidence" value="ECO:0007669"/>
    <property type="project" value="TreeGrafter"/>
</dbReference>
<feature type="domain" description="VWFA" evidence="13">
    <location>
        <begin position="103"/>
        <end position="258"/>
    </location>
</feature>
<evidence type="ECO:0000256" key="9">
    <source>
        <dbReference type="ARBA" id="ARBA00023157"/>
    </source>
</evidence>
<dbReference type="InterPro" id="IPR000413">
    <property type="entry name" value="Integrin_alpha"/>
</dbReference>
<dbReference type="Proteomes" id="UP000265020">
    <property type="component" value="Unassembled WGS sequence"/>
</dbReference>
<evidence type="ECO:0000256" key="4">
    <source>
        <dbReference type="ARBA" id="ARBA00022737"/>
    </source>
</evidence>
<dbReference type="InterPro" id="IPR002035">
    <property type="entry name" value="VWF_A"/>
</dbReference>
<dbReference type="GO" id="GO:0033627">
    <property type="term" value="P:cell adhesion mediated by integrin"/>
    <property type="evidence" value="ECO:0007669"/>
    <property type="project" value="TreeGrafter"/>
</dbReference>
<keyword evidence="7" id="KW-0401">Integrin</keyword>
<dbReference type="Ensembl" id="ENSCVAT00000008785.1">
    <property type="protein sequence ID" value="ENSCVAP00000022639.1"/>
    <property type="gene ID" value="ENSCVAG00000005501.1"/>
</dbReference>
<dbReference type="InterPro" id="IPR036465">
    <property type="entry name" value="vWFA_dom_sf"/>
</dbReference>
<feature type="transmembrane region" description="Helical" evidence="12">
    <location>
        <begin position="884"/>
        <end position="903"/>
    </location>
</feature>
<dbReference type="SUPFAM" id="SSF53300">
    <property type="entry name" value="vWA-like"/>
    <property type="match status" value="1"/>
</dbReference>
<dbReference type="InterPro" id="IPR048285">
    <property type="entry name" value="Integrin_alpha_Ig-like_2"/>
</dbReference>
<protein>
    <submittedName>
        <fullName evidence="14">Integrin alpha-D-like</fullName>
    </submittedName>
</protein>
<reference evidence="14" key="2">
    <citation type="submission" date="2025-09" db="UniProtKB">
        <authorList>
            <consortium name="Ensembl"/>
        </authorList>
    </citation>
    <scope>IDENTIFICATION</scope>
</reference>
<evidence type="ECO:0000256" key="11">
    <source>
        <dbReference type="ARBA" id="ARBA00023180"/>
    </source>
</evidence>
<keyword evidence="6 12" id="KW-1133">Transmembrane helix</keyword>
<dbReference type="InterPro" id="IPR032695">
    <property type="entry name" value="Integrin_dom_sf"/>
</dbReference>
<dbReference type="PROSITE" id="PS50234">
    <property type="entry name" value="VWFA"/>
    <property type="match status" value="1"/>
</dbReference>
<sequence length="934" mass="104557">GFGYQVVQRTSDVLVSAPLEQYDTDKRGQIFRCSTERFKVNMSLGLSMTTDPSTKKTMVCGPTIPRDCKSITMYNGLCFEINPDNSLGQSYPSATEECRSEADIAFLLDGSGSVAHEDFNKMKAFVKNLIRAFLGKDTQFAITQFSSYPFTHYHFNNFPSQNWESEIDLITQQRGGTQTARAIREVDKRYKKNQNSSDRTTLLYTVKKYRCKRRLNLWSLSMRIASDPDEDYVFQVNSFEALDKIQENLQFIQMSMVGANQWRGGYKRYSLNNPESTYPFESTLDADSYLGYSMAIAKTQNGPLTIIGAPRYQHKGIVLTVSTQSIIIDRINPYQPQVGTAVTTYLQGLKKKIHLSLFLCLTSNQVTAESRVFLFSGLDNLKFSINLLHEMDPWCFTCFTSFCFVFRSRPVVMVRASVSFIPPQIPTQNPDCSKPLAGRATVCFTMSNLSKLKQAQAKINFTLTLDANREIPNNRAWISKNLREKDESLTLSLNRQTCQGVDFSIESCPEDALYPLNNALRFTFDGLTTGSEPLPSLSPQAQDTSFHSIGFEISCGPDSKCVDDLKVDFNFTKSSEVKVGIDELLNVTVFVENRGENSYNSHVILTYPIGLSFRKFETVEGRIECNSLDSEDGVTRGKTDCSINKPIFRSNSVAIFIVSYGHNPTSELDRKIYVTANATSGNNQSASTSVPYMKKEIDVKYSIYITTESSLSYNNFTYGENDLQKPLQQKLKVTNVIRALNFTIVIMVPVKLGDKEIWADTSSLKVDGCKKGEVVNPSVTDFIPQIKENKSLDCSVASCQVFRCSKFMEKNREETYTISGNISSRWIAQIGLLSAKFLLTSTANLEYDKSQFIFFSTTSNNDPPVHKIVAEVEVFQKPDFTKEIIGGSLGGLAFLLLLTAGLYKAGFFKSKYNQMINDNGEGDAGAGGDPPTEG</sequence>